<evidence type="ECO:0000313" key="3">
    <source>
        <dbReference type="Proteomes" id="UP000018721"/>
    </source>
</evidence>
<evidence type="ECO:0000313" key="2">
    <source>
        <dbReference type="EMBL" id="ETI48329.1"/>
    </source>
</evidence>
<feature type="compositionally biased region" description="Basic residues" evidence="1">
    <location>
        <begin position="1"/>
        <end position="14"/>
    </location>
</feature>
<dbReference type="EMBL" id="ANIZ01001315">
    <property type="protein sequence ID" value="ETI48329.1"/>
    <property type="molecule type" value="Genomic_DNA"/>
</dbReference>
<keyword evidence="3" id="KW-1185">Reference proteome</keyword>
<feature type="region of interest" description="Disordered" evidence="1">
    <location>
        <begin position="1"/>
        <end position="45"/>
    </location>
</feature>
<comment type="caution">
    <text evidence="2">The sequence shown here is derived from an EMBL/GenBank/DDBJ whole genome shotgun (WGS) entry which is preliminary data.</text>
</comment>
<sequence>MKRTPRNPRPRKRTPGAANREDTDEGKRKTPKAVQESRYYVSSQA</sequence>
<proteinExistence type="predicted"/>
<organism evidence="2 3">
    <name type="scientific">Phytophthora nicotianae P1569</name>
    <dbReference type="NCBI Taxonomy" id="1317065"/>
    <lineage>
        <taxon>Eukaryota</taxon>
        <taxon>Sar</taxon>
        <taxon>Stramenopiles</taxon>
        <taxon>Oomycota</taxon>
        <taxon>Peronosporomycetes</taxon>
        <taxon>Peronosporales</taxon>
        <taxon>Peronosporaceae</taxon>
        <taxon>Phytophthora</taxon>
    </lineage>
</organism>
<dbReference type="Proteomes" id="UP000018721">
    <property type="component" value="Unassembled WGS sequence"/>
</dbReference>
<gene>
    <name evidence="2" type="ORF">F443_07638</name>
</gene>
<reference evidence="2 3" key="1">
    <citation type="submission" date="2013-11" db="EMBL/GenBank/DDBJ databases">
        <title>The Genome Sequence of Phytophthora parasitica P1569.</title>
        <authorList>
            <consortium name="The Broad Institute Genomics Platform"/>
            <person name="Russ C."/>
            <person name="Tyler B."/>
            <person name="Panabieres F."/>
            <person name="Shan W."/>
            <person name="Tripathy S."/>
            <person name="Grunwald N."/>
            <person name="Machado M."/>
            <person name="Johnson C.S."/>
            <person name="Arredondo F."/>
            <person name="Hong C."/>
            <person name="Coffey M."/>
            <person name="Young S.K."/>
            <person name="Zeng Q."/>
            <person name="Gargeya S."/>
            <person name="Fitzgerald M."/>
            <person name="Abouelleil A."/>
            <person name="Alvarado L."/>
            <person name="Chapman S.B."/>
            <person name="Gainer-Dewar J."/>
            <person name="Goldberg J."/>
            <person name="Griggs A."/>
            <person name="Gujja S."/>
            <person name="Hansen M."/>
            <person name="Howarth C."/>
            <person name="Imamovic A."/>
            <person name="Ireland A."/>
            <person name="Larimer J."/>
            <person name="McCowan C."/>
            <person name="Murphy C."/>
            <person name="Pearson M."/>
            <person name="Poon T.W."/>
            <person name="Priest M."/>
            <person name="Roberts A."/>
            <person name="Saif S."/>
            <person name="Shea T."/>
            <person name="Sykes S."/>
            <person name="Wortman J."/>
            <person name="Nusbaum C."/>
            <person name="Birren B."/>
        </authorList>
    </citation>
    <scope>NUCLEOTIDE SEQUENCE [LARGE SCALE GENOMIC DNA]</scope>
    <source>
        <strain evidence="2 3">P1569</strain>
    </source>
</reference>
<accession>V9F9Z1</accession>
<evidence type="ECO:0000256" key="1">
    <source>
        <dbReference type="SAM" id="MobiDB-lite"/>
    </source>
</evidence>
<feature type="compositionally biased region" description="Basic and acidic residues" evidence="1">
    <location>
        <begin position="19"/>
        <end position="28"/>
    </location>
</feature>
<protein>
    <submittedName>
        <fullName evidence="2">Uncharacterized protein</fullName>
    </submittedName>
</protein>
<name>V9F9Z1_PHYNI</name>
<dbReference type="HOGENOM" id="CLU_3208825_0_0_1"/>
<dbReference type="AlphaFoldDB" id="V9F9Z1"/>